<sequence>MKIVNSLLILSFLFGANAVIGASASTCQIKQISQKIAKSELHSDFIQTKEIKALSRPLISRGKIWLSPSNKLIWQVSSPLKSTMVIGAGEMYQFDKNDLPVEIPPNAIANEISTLFFNLLSGNLESLKSHFTITKQCNEMGWSIKLSPIKNEFSKLLKTIELTGQVHIESILFEESRGDLTKIRLTALKEQAPQVLEKYLEVSRLDKKHSKESRLE</sequence>
<protein>
    <submittedName>
        <fullName evidence="6">Outer membrane lipoprotein carrier protein LolA</fullName>
    </submittedName>
</protein>
<dbReference type="OrthoDB" id="7025041at2"/>
<proteinExistence type="predicted"/>
<evidence type="ECO:0000313" key="6">
    <source>
        <dbReference type="EMBL" id="TQV87857.1"/>
    </source>
</evidence>
<evidence type="ECO:0000256" key="5">
    <source>
        <dbReference type="SAM" id="SignalP"/>
    </source>
</evidence>
<keyword evidence="3 5" id="KW-0732">Signal</keyword>
<dbReference type="GO" id="GO:0015031">
    <property type="term" value="P:protein transport"/>
    <property type="evidence" value="ECO:0007669"/>
    <property type="project" value="UniProtKB-KW"/>
</dbReference>
<dbReference type="Proteomes" id="UP000315439">
    <property type="component" value="Unassembled WGS sequence"/>
</dbReference>
<keyword evidence="4" id="KW-0653">Protein transport</keyword>
<gene>
    <name evidence="6" type="ORF">FLL46_10790</name>
</gene>
<name>A0A545UEF9_9GAMM</name>
<dbReference type="InterPro" id="IPR004564">
    <property type="entry name" value="OM_lipoprot_carrier_LolA-like"/>
</dbReference>
<dbReference type="AlphaFoldDB" id="A0A545UEF9"/>
<dbReference type="InterPro" id="IPR029046">
    <property type="entry name" value="LolA/LolB/LppX"/>
</dbReference>
<feature type="signal peptide" evidence="5">
    <location>
        <begin position="1"/>
        <end position="18"/>
    </location>
</feature>
<dbReference type="SUPFAM" id="SSF89392">
    <property type="entry name" value="Prokaryotic lipoproteins and lipoprotein localization factors"/>
    <property type="match status" value="1"/>
</dbReference>
<reference evidence="6 7" key="1">
    <citation type="submission" date="2019-07" db="EMBL/GenBank/DDBJ databases">
        <title>Draft genome for Aliikangiella sp. M105.</title>
        <authorList>
            <person name="Wang G."/>
        </authorList>
    </citation>
    <scope>NUCLEOTIDE SEQUENCE [LARGE SCALE GENOMIC DNA]</scope>
    <source>
        <strain evidence="6 7">M105</strain>
    </source>
</reference>
<comment type="caution">
    <text evidence="6">The sequence shown here is derived from an EMBL/GenBank/DDBJ whole genome shotgun (WGS) entry which is preliminary data.</text>
</comment>
<dbReference type="RefSeq" id="WP_142893518.1">
    <property type="nucleotide sequence ID" value="NZ_ML660163.1"/>
</dbReference>
<evidence type="ECO:0000256" key="2">
    <source>
        <dbReference type="ARBA" id="ARBA00022448"/>
    </source>
</evidence>
<evidence type="ECO:0000256" key="1">
    <source>
        <dbReference type="ARBA" id="ARBA00011245"/>
    </source>
</evidence>
<dbReference type="EMBL" id="VIKS01000006">
    <property type="protein sequence ID" value="TQV87857.1"/>
    <property type="molecule type" value="Genomic_DNA"/>
</dbReference>
<dbReference type="CDD" id="cd16325">
    <property type="entry name" value="LolA"/>
    <property type="match status" value="1"/>
</dbReference>
<keyword evidence="7" id="KW-1185">Reference proteome</keyword>
<dbReference type="Pfam" id="PF03548">
    <property type="entry name" value="LolA"/>
    <property type="match status" value="1"/>
</dbReference>
<organism evidence="6 7">
    <name type="scientific">Aliikangiella coralliicola</name>
    <dbReference type="NCBI Taxonomy" id="2592383"/>
    <lineage>
        <taxon>Bacteria</taxon>
        <taxon>Pseudomonadati</taxon>
        <taxon>Pseudomonadota</taxon>
        <taxon>Gammaproteobacteria</taxon>
        <taxon>Oceanospirillales</taxon>
        <taxon>Pleioneaceae</taxon>
        <taxon>Aliikangiella</taxon>
    </lineage>
</organism>
<dbReference type="Gene3D" id="2.50.20.10">
    <property type="entry name" value="Lipoprotein localisation LolA/LolB/LppX"/>
    <property type="match status" value="1"/>
</dbReference>
<comment type="subunit">
    <text evidence="1">Monomer.</text>
</comment>
<keyword evidence="6" id="KW-0449">Lipoprotein</keyword>
<evidence type="ECO:0000313" key="7">
    <source>
        <dbReference type="Proteomes" id="UP000315439"/>
    </source>
</evidence>
<evidence type="ECO:0000256" key="4">
    <source>
        <dbReference type="ARBA" id="ARBA00022927"/>
    </source>
</evidence>
<keyword evidence="2" id="KW-0813">Transport</keyword>
<evidence type="ECO:0000256" key="3">
    <source>
        <dbReference type="ARBA" id="ARBA00022729"/>
    </source>
</evidence>
<feature type="chain" id="PRO_5022065593" evidence="5">
    <location>
        <begin position="19"/>
        <end position="216"/>
    </location>
</feature>
<accession>A0A545UEF9</accession>